<dbReference type="EMBL" id="JANIID010000008">
    <property type="protein sequence ID" value="MCQ8770563.1"/>
    <property type="molecule type" value="Genomic_DNA"/>
</dbReference>
<dbReference type="PROSITE" id="PS50914">
    <property type="entry name" value="BON"/>
    <property type="match status" value="1"/>
</dbReference>
<dbReference type="InterPro" id="IPR051257">
    <property type="entry name" value="Diverse_CBS-Domain"/>
</dbReference>
<protein>
    <submittedName>
        <fullName evidence="5">CBS domain-containing protein</fullName>
    </submittedName>
</protein>
<name>A0A9X2RL75_9ACTN</name>
<dbReference type="SUPFAM" id="SSF54631">
    <property type="entry name" value="CBS-domain pair"/>
    <property type="match status" value="1"/>
</dbReference>
<keyword evidence="6" id="KW-1185">Reference proteome</keyword>
<dbReference type="PANTHER" id="PTHR43080">
    <property type="entry name" value="CBS DOMAIN-CONTAINING PROTEIN CBSX3, MITOCHONDRIAL"/>
    <property type="match status" value="1"/>
</dbReference>
<dbReference type="PROSITE" id="PS51371">
    <property type="entry name" value="CBS"/>
    <property type="match status" value="2"/>
</dbReference>
<accession>A0A9X2RL75</accession>
<evidence type="ECO:0000313" key="5">
    <source>
        <dbReference type="EMBL" id="MCQ8770563.1"/>
    </source>
</evidence>
<dbReference type="SMART" id="SM00116">
    <property type="entry name" value="CBS"/>
    <property type="match status" value="2"/>
</dbReference>
<keyword evidence="1 2" id="KW-0129">CBS domain</keyword>
<evidence type="ECO:0000259" key="3">
    <source>
        <dbReference type="PROSITE" id="PS50914"/>
    </source>
</evidence>
<dbReference type="Pfam" id="PF00571">
    <property type="entry name" value="CBS"/>
    <property type="match status" value="2"/>
</dbReference>
<dbReference type="InterPro" id="IPR000644">
    <property type="entry name" value="CBS_dom"/>
</dbReference>
<dbReference type="InterPro" id="IPR017080">
    <property type="entry name" value="UCP036990_CBS_BON"/>
</dbReference>
<comment type="caution">
    <text evidence="5">The sequence shown here is derived from an EMBL/GenBank/DDBJ whole genome shotgun (WGS) entry which is preliminary data.</text>
</comment>
<evidence type="ECO:0000256" key="1">
    <source>
        <dbReference type="ARBA" id="ARBA00023122"/>
    </source>
</evidence>
<dbReference type="RefSeq" id="WP_168096032.1">
    <property type="nucleotide sequence ID" value="NZ_JAATER010000544.1"/>
</dbReference>
<proteinExistence type="predicted"/>
<dbReference type="Proteomes" id="UP001142374">
    <property type="component" value="Unassembled WGS sequence"/>
</dbReference>
<dbReference type="PANTHER" id="PTHR43080:SF29">
    <property type="entry name" value="OS02G0818000 PROTEIN"/>
    <property type="match status" value="1"/>
</dbReference>
<evidence type="ECO:0000313" key="6">
    <source>
        <dbReference type="Proteomes" id="UP001142374"/>
    </source>
</evidence>
<evidence type="ECO:0000259" key="4">
    <source>
        <dbReference type="PROSITE" id="PS51371"/>
    </source>
</evidence>
<sequence>MKHCKTGTVMKDDVVRAEPDTPFKEVARLLAEHRISGLPVVDARGKVLGVISETDLLTRPAAGPGGPERRLRLPRLGRAARRSAAKARARTAEQLMTAPAVTVRAGESIAEAARTMARHRVERLPVVDEENRLVGIVTRRELLQVFLRTDADIRREVVDEVLVRTLWLAPHAVDVAVADGVVTLAGELEQRSEVQVALRMTKEIDGVVAVVDKLTHRVDDSRLRPDEQALHGVADGWLRRL</sequence>
<dbReference type="CDD" id="cd04586">
    <property type="entry name" value="CBS_pair_BON_assoc"/>
    <property type="match status" value="1"/>
</dbReference>
<dbReference type="AlphaFoldDB" id="A0A9X2RL75"/>
<feature type="domain" description="BON" evidence="3">
    <location>
        <begin position="149"/>
        <end position="218"/>
    </location>
</feature>
<dbReference type="InterPro" id="IPR046342">
    <property type="entry name" value="CBS_dom_sf"/>
</dbReference>
<dbReference type="Pfam" id="PF04972">
    <property type="entry name" value="BON"/>
    <property type="match status" value="1"/>
</dbReference>
<feature type="domain" description="CBS" evidence="4">
    <location>
        <begin position="96"/>
        <end position="153"/>
    </location>
</feature>
<reference evidence="5" key="1">
    <citation type="submission" date="2022-06" db="EMBL/GenBank/DDBJ databases">
        <title>WGS of actinobacteria.</title>
        <authorList>
            <person name="Thawai C."/>
        </authorList>
    </citation>
    <scope>NUCLEOTIDE SEQUENCE</scope>
    <source>
        <strain evidence="5">AA8</strain>
    </source>
</reference>
<dbReference type="PIRSF" id="PIRSF036990">
    <property type="entry name" value="UCP036990_CBS_BON"/>
    <property type="match status" value="1"/>
</dbReference>
<organism evidence="5 6">
    <name type="scientific">Streptomyces telluris</name>
    <dbReference type="NCBI Taxonomy" id="2720021"/>
    <lineage>
        <taxon>Bacteria</taxon>
        <taxon>Bacillati</taxon>
        <taxon>Actinomycetota</taxon>
        <taxon>Actinomycetes</taxon>
        <taxon>Kitasatosporales</taxon>
        <taxon>Streptomycetaceae</taxon>
        <taxon>Streptomyces</taxon>
    </lineage>
</organism>
<feature type="domain" description="CBS" evidence="4">
    <location>
        <begin position="10"/>
        <end position="68"/>
    </location>
</feature>
<gene>
    <name evidence="5" type="ORF">NQU55_12350</name>
</gene>
<dbReference type="Gene3D" id="3.10.580.10">
    <property type="entry name" value="CBS-domain"/>
    <property type="match status" value="1"/>
</dbReference>
<evidence type="ECO:0000256" key="2">
    <source>
        <dbReference type="PROSITE-ProRule" id="PRU00703"/>
    </source>
</evidence>
<dbReference type="InterPro" id="IPR007055">
    <property type="entry name" value="BON_dom"/>
</dbReference>
<dbReference type="Gene3D" id="3.30.1340.30">
    <property type="match status" value="1"/>
</dbReference>